<dbReference type="PANTHER" id="PTHR10509:SF85">
    <property type="entry name" value="O-METHYLTRANSFERASE RV1220C-RELATED"/>
    <property type="match status" value="1"/>
</dbReference>
<dbReference type="OrthoDB" id="4774874at2"/>
<dbReference type="InterPro" id="IPR002935">
    <property type="entry name" value="SAM_O-MeTrfase"/>
</dbReference>
<dbReference type="GO" id="GO:0008757">
    <property type="term" value="F:S-adenosylmethionine-dependent methyltransferase activity"/>
    <property type="evidence" value="ECO:0007669"/>
    <property type="project" value="TreeGrafter"/>
</dbReference>
<dbReference type="GO" id="GO:0008171">
    <property type="term" value="F:O-methyltransferase activity"/>
    <property type="evidence" value="ECO:0007669"/>
    <property type="project" value="InterPro"/>
</dbReference>
<dbReference type="GO" id="GO:0032259">
    <property type="term" value="P:methylation"/>
    <property type="evidence" value="ECO:0007669"/>
    <property type="project" value="UniProtKB-KW"/>
</dbReference>
<keyword evidence="2 4" id="KW-0808">Transferase</keyword>
<keyword evidence="5" id="KW-1185">Reference proteome</keyword>
<organism evidence="4 5">
    <name type="scientific">Microbacterium telephonicum</name>
    <dbReference type="NCBI Taxonomy" id="1714841"/>
    <lineage>
        <taxon>Bacteria</taxon>
        <taxon>Bacillati</taxon>
        <taxon>Actinomycetota</taxon>
        <taxon>Actinomycetes</taxon>
        <taxon>Micrococcales</taxon>
        <taxon>Microbacteriaceae</taxon>
        <taxon>Microbacterium</taxon>
    </lineage>
</organism>
<dbReference type="CDD" id="cd02440">
    <property type="entry name" value="AdoMet_MTases"/>
    <property type="match status" value="1"/>
</dbReference>
<evidence type="ECO:0000256" key="2">
    <source>
        <dbReference type="ARBA" id="ARBA00022679"/>
    </source>
</evidence>
<name>A0A498C3A8_9MICO</name>
<dbReference type="PROSITE" id="PS51682">
    <property type="entry name" value="SAM_OMT_I"/>
    <property type="match status" value="1"/>
</dbReference>
<dbReference type="Gene3D" id="3.40.50.150">
    <property type="entry name" value="Vaccinia Virus protein VP39"/>
    <property type="match status" value="1"/>
</dbReference>
<comment type="caution">
    <text evidence="4">The sequence shown here is derived from an EMBL/GenBank/DDBJ whole genome shotgun (WGS) entry which is preliminary data.</text>
</comment>
<evidence type="ECO:0000256" key="3">
    <source>
        <dbReference type="ARBA" id="ARBA00022691"/>
    </source>
</evidence>
<keyword evidence="3" id="KW-0949">S-adenosyl-L-methionine</keyword>
<evidence type="ECO:0000313" key="4">
    <source>
        <dbReference type="EMBL" id="RLK49086.1"/>
    </source>
</evidence>
<sequence length="213" mass="22098">MGDYDAIRRFTDETTVEPEAIARARSAALEIGAAPISAAVGAQCAVLSAATNALNIVEIGTGGGVSGLWLLHGSPRATLTTIDKEPEHLAVARSAFSDARIPAARARFITGRASDVLPRMNEASYDIVLVDADPEGVIEYVEHGLRLVRAGGTVLVPRVLAGGAVADPVKRDAQTTAYRSLIQETQGSPAVLGALSIVGEGLLQLTTTSTDAR</sequence>
<gene>
    <name evidence="4" type="ORF">C7474_1219</name>
</gene>
<evidence type="ECO:0000313" key="5">
    <source>
        <dbReference type="Proteomes" id="UP000273158"/>
    </source>
</evidence>
<dbReference type="SUPFAM" id="SSF53335">
    <property type="entry name" value="S-adenosyl-L-methionine-dependent methyltransferases"/>
    <property type="match status" value="1"/>
</dbReference>
<dbReference type="InterPro" id="IPR050362">
    <property type="entry name" value="Cation-dep_OMT"/>
</dbReference>
<keyword evidence="1 4" id="KW-0489">Methyltransferase</keyword>
<evidence type="ECO:0000256" key="1">
    <source>
        <dbReference type="ARBA" id="ARBA00022603"/>
    </source>
</evidence>
<accession>A0A498C3A8</accession>
<dbReference type="InterPro" id="IPR029063">
    <property type="entry name" value="SAM-dependent_MTases_sf"/>
</dbReference>
<dbReference type="RefSeq" id="WP_121058085.1">
    <property type="nucleotide sequence ID" value="NZ_RCDB01000002.1"/>
</dbReference>
<proteinExistence type="predicted"/>
<dbReference type="EMBL" id="RCDB01000002">
    <property type="protein sequence ID" value="RLK49086.1"/>
    <property type="molecule type" value="Genomic_DNA"/>
</dbReference>
<dbReference type="PANTHER" id="PTHR10509">
    <property type="entry name" value="O-METHYLTRANSFERASE-RELATED"/>
    <property type="match status" value="1"/>
</dbReference>
<dbReference type="Proteomes" id="UP000273158">
    <property type="component" value="Unassembled WGS sequence"/>
</dbReference>
<reference evidence="4 5" key="1">
    <citation type="journal article" date="2015" name="Stand. Genomic Sci.">
        <title>Genomic Encyclopedia of Bacterial and Archaeal Type Strains, Phase III: the genomes of soil and plant-associated and newly described type strains.</title>
        <authorList>
            <person name="Whitman W.B."/>
            <person name="Woyke T."/>
            <person name="Klenk H.P."/>
            <person name="Zhou Y."/>
            <person name="Lilburn T.G."/>
            <person name="Beck B.J."/>
            <person name="De Vos P."/>
            <person name="Vandamme P."/>
            <person name="Eisen J.A."/>
            <person name="Garrity G."/>
            <person name="Hugenholtz P."/>
            <person name="Kyrpides N.C."/>
        </authorList>
    </citation>
    <scope>NUCLEOTIDE SEQUENCE [LARGE SCALE GENOMIC DNA]</scope>
    <source>
        <strain evidence="4 5">S2T63</strain>
    </source>
</reference>
<dbReference type="AlphaFoldDB" id="A0A498C3A8"/>
<dbReference type="Pfam" id="PF01596">
    <property type="entry name" value="Methyltransf_3"/>
    <property type="match status" value="1"/>
</dbReference>
<protein>
    <submittedName>
        <fullName evidence="4">Putative O-methyltransferase YrrM</fullName>
    </submittedName>
</protein>